<feature type="compositionally biased region" description="Basic and acidic residues" evidence="1">
    <location>
        <begin position="293"/>
        <end position="308"/>
    </location>
</feature>
<organism evidence="2 3">
    <name type="scientific">Arthrobotrys conoides</name>
    <dbReference type="NCBI Taxonomy" id="74498"/>
    <lineage>
        <taxon>Eukaryota</taxon>
        <taxon>Fungi</taxon>
        <taxon>Dikarya</taxon>
        <taxon>Ascomycota</taxon>
        <taxon>Pezizomycotina</taxon>
        <taxon>Orbiliomycetes</taxon>
        <taxon>Orbiliales</taxon>
        <taxon>Orbiliaceae</taxon>
        <taxon>Arthrobotrys</taxon>
    </lineage>
</organism>
<sequence>MKCVKDEFETLVTASYHFQYTSRFPAHDIGAPPTQEHIAGKHPPRDSVFPLEDPIAFNRPTRPDVEKPRRVVQLNSSKTPIKPSFPSIPGFNPLKGDFIRGGLIRVVSIPPEQRLTAAPIAAPLKPSMALTKTFQLSVRPIRPDVVRRQQEIEVIEIITPAPEPTSFPSEHWPTSWTSWTTTTQIMGFKGEVELVVMEPVWPWKEPVSPIRNGNSMTSRKIPGQHIASTATAAEAMPVSAVPVVEIPRSSNNSADSVVIESPRPPASNDTLGEEQEFSEEPDSEEASHSPQGLDRKLQNPEEKIEPIRKRERIQKRDRRSKARKD</sequence>
<keyword evidence="3" id="KW-1185">Reference proteome</keyword>
<name>A0AAN8NSN9_9PEZI</name>
<proteinExistence type="predicted"/>
<gene>
    <name evidence="2" type="ORF">TWF506_006042</name>
</gene>
<feature type="compositionally biased region" description="Acidic residues" evidence="1">
    <location>
        <begin position="271"/>
        <end position="284"/>
    </location>
</feature>
<reference evidence="2 3" key="1">
    <citation type="submission" date="2019-10" db="EMBL/GenBank/DDBJ databases">
        <authorList>
            <person name="Palmer J.M."/>
        </authorList>
    </citation>
    <scope>NUCLEOTIDE SEQUENCE [LARGE SCALE GENOMIC DNA]</scope>
    <source>
        <strain evidence="2 3">TWF506</strain>
    </source>
</reference>
<feature type="compositionally biased region" description="Basic residues" evidence="1">
    <location>
        <begin position="309"/>
        <end position="325"/>
    </location>
</feature>
<evidence type="ECO:0000313" key="2">
    <source>
        <dbReference type="EMBL" id="KAK6516132.1"/>
    </source>
</evidence>
<protein>
    <submittedName>
        <fullName evidence="2">Uncharacterized protein</fullName>
    </submittedName>
</protein>
<accession>A0AAN8NSN9</accession>
<feature type="region of interest" description="Disordered" evidence="1">
    <location>
        <begin position="250"/>
        <end position="325"/>
    </location>
</feature>
<evidence type="ECO:0000313" key="3">
    <source>
        <dbReference type="Proteomes" id="UP001307849"/>
    </source>
</evidence>
<comment type="caution">
    <text evidence="2">The sequence shown here is derived from an EMBL/GenBank/DDBJ whole genome shotgun (WGS) entry which is preliminary data.</text>
</comment>
<evidence type="ECO:0000256" key="1">
    <source>
        <dbReference type="SAM" id="MobiDB-lite"/>
    </source>
</evidence>
<dbReference type="EMBL" id="JAVHJM010000003">
    <property type="protein sequence ID" value="KAK6516132.1"/>
    <property type="molecule type" value="Genomic_DNA"/>
</dbReference>
<dbReference type="AlphaFoldDB" id="A0AAN8NSN9"/>
<dbReference type="Proteomes" id="UP001307849">
    <property type="component" value="Unassembled WGS sequence"/>
</dbReference>